<evidence type="ECO:0000256" key="2">
    <source>
        <dbReference type="ARBA" id="ARBA00022723"/>
    </source>
</evidence>
<dbReference type="InterPro" id="IPR011538">
    <property type="entry name" value="Nuo51_FMN-bd"/>
</dbReference>
<dbReference type="STRING" id="247490.KSU1_B0175"/>
<dbReference type="Pfam" id="PF13183">
    <property type="entry name" value="Fer4_8"/>
    <property type="match status" value="1"/>
</dbReference>
<dbReference type="InterPro" id="IPR010208">
    <property type="entry name" value="Ion_transpt_RnfC/RsxC"/>
</dbReference>
<dbReference type="GO" id="GO:0016020">
    <property type="term" value="C:membrane"/>
    <property type="evidence" value="ECO:0007669"/>
    <property type="project" value="InterPro"/>
</dbReference>
<dbReference type="eggNOG" id="COG4656">
    <property type="taxonomic scope" value="Bacteria"/>
</dbReference>
<keyword evidence="3" id="KW-0408">Iron</keyword>
<dbReference type="PROSITE" id="PS00198">
    <property type="entry name" value="4FE4S_FER_1"/>
    <property type="match status" value="1"/>
</dbReference>
<dbReference type="Pfam" id="PF01512">
    <property type="entry name" value="Complex1_51K"/>
    <property type="match status" value="1"/>
</dbReference>
<evidence type="ECO:0000313" key="6">
    <source>
        <dbReference type="EMBL" id="GAB61032.1"/>
    </source>
</evidence>
<keyword evidence="1" id="KW-0004">4Fe-4S</keyword>
<dbReference type="EMBL" id="BAFH01000002">
    <property type="protein sequence ID" value="GAB61032.1"/>
    <property type="molecule type" value="Genomic_DNA"/>
</dbReference>
<dbReference type="GO" id="GO:0051539">
    <property type="term" value="F:4 iron, 4 sulfur cluster binding"/>
    <property type="evidence" value="ECO:0007669"/>
    <property type="project" value="UniProtKB-KW"/>
</dbReference>
<organism evidence="6 7">
    <name type="scientific">Candidatus Jettenia caeni</name>
    <dbReference type="NCBI Taxonomy" id="247490"/>
    <lineage>
        <taxon>Bacteria</taxon>
        <taxon>Pseudomonadati</taxon>
        <taxon>Planctomycetota</taxon>
        <taxon>Candidatus Brocadiia</taxon>
        <taxon>Candidatus Brocadiales</taxon>
        <taxon>Candidatus Brocadiaceae</taxon>
        <taxon>Candidatus Jettenia</taxon>
    </lineage>
</organism>
<reference evidence="6 7" key="1">
    <citation type="journal article" date="2012" name="FEBS Lett.">
        <title>Anammox organism KSU-1 expresses a NirK-type copper-containing nitrite reductase instead of a NirS-type with cytochrome cd1.</title>
        <authorList>
            <person name="Hira D."/>
            <person name="Toh H."/>
            <person name="Migita C.T."/>
            <person name="Okubo H."/>
            <person name="Nishiyama T."/>
            <person name="Hattori M."/>
            <person name="Furukawa K."/>
            <person name="Fujii T."/>
        </authorList>
    </citation>
    <scope>NUCLEOTIDE SEQUENCE [LARGE SCALE GENOMIC DNA]</scope>
</reference>
<keyword evidence="2" id="KW-0479">Metal-binding</keyword>
<dbReference type="PANTHER" id="PTHR43034">
    <property type="entry name" value="ION-TRANSLOCATING OXIDOREDUCTASE COMPLEX SUBUNIT C"/>
    <property type="match status" value="1"/>
</dbReference>
<dbReference type="GO" id="GO:0046872">
    <property type="term" value="F:metal ion binding"/>
    <property type="evidence" value="ECO:0007669"/>
    <property type="project" value="UniProtKB-KW"/>
</dbReference>
<dbReference type="Gene3D" id="3.30.70.20">
    <property type="match status" value="1"/>
</dbReference>
<name>I3IH37_9BACT</name>
<dbReference type="OrthoDB" id="9767754at2"/>
<dbReference type="InterPro" id="IPR037225">
    <property type="entry name" value="Nuo51_FMN-bd_sf"/>
</dbReference>
<dbReference type="GO" id="GO:0009055">
    <property type="term" value="F:electron transfer activity"/>
    <property type="evidence" value="ECO:0007669"/>
    <property type="project" value="InterPro"/>
</dbReference>
<sequence length="349" mass="39764">MWKEKEITGFHGGFNFLDTYLLKFCNIIEEVSSGSTPETFKYNIPDQEVKYGIVNLCPTEPWELPNWAILENKTLAFLDKLEEIKVRYFPKAHFFIAINKKEDRTIAEAVNYASNADNAEWMKIFALDPKYPQNDPVLLAKVILGIDINFGQDTMDLGILILDAQTVSAVYESCILENKVNSRLIAISGTGLKENEIINVQLGTSVDKVLHYRTVEAGDYRVFINGPLRGKEISDLSQKIDWSTNNIVVLKEQDSKVMFPMLKSGELTFTTNTHGELRQCIYCNFCDSICPADLEPALYYHSYIRGEKHKARLYNLEKCIECGLCSFICPSKLELLRIIRECKALGKKL</sequence>
<proteinExistence type="predicted"/>
<dbReference type="SUPFAM" id="SSF46548">
    <property type="entry name" value="alpha-helical ferredoxin"/>
    <property type="match status" value="1"/>
</dbReference>
<evidence type="ECO:0000256" key="1">
    <source>
        <dbReference type="ARBA" id="ARBA00022485"/>
    </source>
</evidence>
<dbReference type="PANTHER" id="PTHR43034:SF2">
    <property type="entry name" value="ION-TRANSLOCATING OXIDOREDUCTASE COMPLEX SUBUNIT C"/>
    <property type="match status" value="1"/>
</dbReference>
<protein>
    <submittedName>
        <fullName evidence="6">Na+-translocating NADH-quinone reductase subunit A</fullName>
    </submittedName>
</protein>
<gene>
    <name evidence="6" type="ORF">KSU1_B0175</name>
</gene>
<feature type="domain" description="4Fe-4S ferredoxin-type" evidence="5">
    <location>
        <begin position="310"/>
        <end position="341"/>
    </location>
</feature>
<evidence type="ECO:0000256" key="4">
    <source>
        <dbReference type="ARBA" id="ARBA00023014"/>
    </source>
</evidence>
<keyword evidence="4" id="KW-0411">Iron-sulfur</keyword>
<dbReference type="InterPro" id="IPR017896">
    <property type="entry name" value="4Fe4S_Fe-S-bd"/>
</dbReference>
<evidence type="ECO:0000313" key="7">
    <source>
        <dbReference type="Proteomes" id="UP000002985"/>
    </source>
</evidence>
<keyword evidence="7" id="KW-1185">Reference proteome</keyword>
<dbReference type="InterPro" id="IPR017900">
    <property type="entry name" value="4Fe4S_Fe_S_CS"/>
</dbReference>
<dbReference type="AlphaFoldDB" id="I3IH37"/>
<evidence type="ECO:0000256" key="3">
    <source>
        <dbReference type="ARBA" id="ARBA00023004"/>
    </source>
</evidence>
<dbReference type="SUPFAM" id="SSF142019">
    <property type="entry name" value="Nqo1 FMN-binding domain-like"/>
    <property type="match status" value="1"/>
</dbReference>
<comment type="caution">
    <text evidence="6">The sequence shown here is derived from an EMBL/GenBank/DDBJ whole genome shotgun (WGS) entry which is preliminary data.</text>
</comment>
<evidence type="ECO:0000259" key="5">
    <source>
        <dbReference type="PROSITE" id="PS51379"/>
    </source>
</evidence>
<accession>I3IH37</accession>
<dbReference type="Proteomes" id="UP000002985">
    <property type="component" value="Unassembled WGS sequence"/>
</dbReference>
<dbReference type="PROSITE" id="PS51379">
    <property type="entry name" value="4FE4S_FER_2"/>
    <property type="match status" value="1"/>
</dbReference>